<organism evidence="2 3">
    <name type="scientific">Luteolibacter luteus</name>
    <dbReference type="NCBI Taxonomy" id="2728835"/>
    <lineage>
        <taxon>Bacteria</taxon>
        <taxon>Pseudomonadati</taxon>
        <taxon>Verrucomicrobiota</taxon>
        <taxon>Verrucomicrobiia</taxon>
        <taxon>Verrucomicrobiales</taxon>
        <taxon>Verrucomicrobiaceae</taxon>
        <taxon>Luteolibacter</taxon>
    </lineage>
</organism>
<dbReference type="InterPro" id="IPR007038">
    <property type="entry name" value="HupE_UreJ"/>
</dbReference>
<feature type="transmembrane region" description="Helical" evidence="1">
    <location>
        <begin position="112"/>
        <end position="128"/>
    </location>
</feature>
<evidence type="ECO:0008006" key="4">
    <source>
        <dbReference type="Google" id="ProtNLM"/>
    </source>
</evidence>
<keyword evidence="1" id="KW-0812">Transmembrane</keyword>
<feature type="transmembrane region" description="Helical" evidence="1">
    <location>
        <begin position="197"/>
        <end position="218"/>
    </location>
</feature>
<dbReference type="EMBL" id="CP051774">
    <property type="protein sequence ID" value="QJE98717.1"/>
    <property type="molecule type" value="Genomic_DNA"/>
</dbReference>
<evidence type="ECO:0000313" key="2">
    <source>
        <dbReference type="EMBL" id="QJE98717.1"/>
    </source>
</evidence>
<reference evidence="2 3" key="1">
    <citation type="submission" date="2020-04" db="EMBL/GenBank/DDBJ databases">
        <title>Luteolibacter sp. G-1-1-1 isolated from soil.</title>
        <authorList>
            <person name="Dahal R.H."/>
        </authorList>
    </citation>
    <scope>NUCLEOTIDE SEQUENCE [LARGE SCALE GENOMIC DNA]</scope>
    <source>
        <strain evidence="2 3">G-1-1-1</strain>
    </source>
</reference>
<dbReference type="KEGG" id="luo:HHL09_24030"/>
<keyword evidence="1" id="KW-1133">Transmembrane helix</keyword>
<keyword evidence="3" id="KW-1185">Reference proteome</keyword>
<gene>
    <name evidence="2" type="ORF">HHL09_24030</name>
</gene>
<feature type="transmembrane region" description="Helical" evidence="1">
    <location>
        <begin position="135"/>
        <end position="151"/>
    </location>
</feature>
<name>A0A858RNW2_9BACT</name>
<keyword evidence="1" id="KW-0472">Membrane</keyword>
<dbReference type="AlphaFoldDB" id="A0A858RNW2"/>
<proteinExistence type="predicted"/>
<feature type="transmembrane region" description="Helical" evidence="1">
    <location>
        <begin position="163"/>
        <end position="185"/>
    </location>
</feature>
<protein>
    <recommendedName>
        <fullName evidence="4">HupE/UreJ family protein</fullName>
    </recommendedName>
</protein>
<accession>A0A858RNW2</accession>
<dbReference type="RefSeq" id="WP_169457204.1">
    <property type="nucleotide sequence ID" value="NZ_CP051774.1"/>
</dbReference>
<evidence type="ECO:0000313" key="3">
    <source>
        <dbReference type="Proteomes" id="UP000501812"/>
    </source>
</evidence>
<evidence type="ECO:0000256" key="1">
    <source>
        <dbReference type="SAM" id="Phobius"/>
    </source>
</evidence>
<dbReference type="Proteomes" id="UP000501812">
    <property type="component" value="Chromosome"/>
</dbReference>
<sequence length="220" mass="23586">MENHPFCRSQKGIRKSVVPARSTRAGTISLGSLLLLLPQIASAHGTVEGLDEFVNGLLHPLFSPAHVLVLLAFGFWIGTHPPIRLRSPLPAFALGALAGLLCAWKGMLSPVYQPVLLGVAMLAAIVVAADFKLPLSIRVICGAIAGFLLGLDSPPDLAGNPQAIFKTLIGTWIGLYIWLVNPAFYTSLLPQKKWASYAVRIAASWIIAIAVMVLAFAFRK</sequence>
<dbReference type="Pfam" id="PF04955">
    <property type="entry name" value="HupE_UreJ"/>
    <property type="match status" value="1"/>
</dbReference>
<feature type="transmembrane region" description="Helical" evidence="1">
    <location>
        <begin position="53"/>
        <end position="77"/>
    </location>
</feature>
<feature type="transmembrane region" description="Helical" evidence="1">
    <location>
        <begin position="89"/>
        <end position="106"/>
    </location>
</feature>